<evidence type="ECO:0000256" key="10">
    <source>
        <dbReference type="ARBA" id="ARBA00023242"/>
    </source>
</evidence>
<dbReference type="GO" id="GO:0003697">
    <property type="term" value="F:single-stranded DNA binding"/>
    <property type="evidence" value="ECO:0007669"/>
    <property type="project" value="TreeGrafter"/>
</dbReference>
<evidence type="ECO:0000256" key="9">
    <source>
        <dbReference type="ARBA" id="ARBA00023204"/>
    </source>
</evidence>
<dbReference type="InterPro" id="IPR036691">
    <property type="entry name" value="Endo/exonu/phosph_ase_sf"/>
</dbReference>
<feature type="domain" description="UBA-like" evidence="13">
    <location>
        <begin position="41"/>
        <end position="80"/>
    </location>
</feature>
<dbReference type="InterPro" id="IPR005135">
    <property type="entry name" value="Endo/exonuclease/phosphatase"/>
</dbReference>
<keyword evidence="8" id="KW-0460">Magnesium</keyword>
<evidence type="ECO:0000256" key="6">
    <source>
        <dbReference type="ARBA" id="ARBA00022763"/>
    </source>
</evidence>
<protein>
    <submittedName>
        <fullName evidence="15">Uncharacterized protein</fullName>
    </submittedName>
</protein>
<dbReference type="Gene3D" id="3.60.10.10">
    <property type="entry name" value="Endonuclease/exonuclease/phosphatase"/>
    <property type="match status" value="1"/>
</dbReference>
<dbReference type="GO" id="GO:0016605">
    <property type="term" value="C:PML body"/>
    <property type="evidence" value="ECO:0007669"/>
    <property type="project" value="UniProtKB-SubCell"/>
</dbReference>
<dbReference type="InterPro" id="IPR054109">
    <property type="entry name" value="UBA_8"/>
</dbReference>
<evidence type="ECO:0000256" key="4">
    <source>
        <dbReference type="ARBA" id="ARBA00022722"/>
    </source>
</evidence>
<evidence type="ECO:0000256" key="1">
    <source>
        <dbReference type="ARBA" id="ARBA00001936"/>
    </source>
</evidence>
<evidence type="ECO:0000256" key="11">
    <source>
        <dbReference type="SAM" id="MobiDB-lite"/>
    </source>
</evidence>
<dbReference type="GO" id="GO:0046872">
    <property type="term" value="F:metal ion binding"/>
    <property type="evidence" value="ECO:0007669"/>
    <property type="project" value="UniProtKB-KW"/>
</dbReference>
<reference evidence="16" key="2">
    <citation type="submission" date="2017-08" db="EMBL/GenBank/DDBJ databases">
        <authorList>
            <person name="Fierst J.L."/>
        </authorList>
    </citation>
    <scope>NUCLEOTIDE SEQUENCE [LARGE SCALE GENOMIC DNA]</scope>
    <source>
        <strain evidence="16">PX439</strain>
    </source>
</reference>
<sequence length="358" mass="40734">MSDSSDDEYEVKAKKQKMSREASDEECEGLEPVEVEKVQTDEDKMKEFATITATDEIMAQTILQDVGWDLKRALDVFFGSDAFKEARAEVVMGPTSSEPSGTLKMTAEDLKGLEINVMSWNIDGLDGRSLATRMKAVAQIVKSVNPDILFLQEVVDRDLGPIDKLQSLYKIYYSNRGCQYYTAILVSKMFEVEKHDVIHFQNSGMYRTLQIVEGSIGGIKVFLLNTHLESTREHRGQRCAQFSFCMDKCEEILAQNPGCFLFFGGDLNLRDEEVSRIPNGILDAWVSAGSDTKTKFTWDTYRNDNKQGFYNAKMRFDRLYWHGPLNKVQFSLEGRQRIRSCLCFPSDHWAISATFSAI</sequence>
<accession>A0A261AM60</accession>
<dbReference type="PANTHER" id="PTHR15822:SF4">
    <property type="entry name" value="TYROSYL-DNA PHOSPHODIESTERASE 2"/>
    <property type="match status" value="1"/>
</dbReference>
<keyword evidence="9" id="KW-0234">DNA repair</keyword>
<comment type="caution">
    <text evidence="15">The sequence shown here is derived from an EMBL/GenBank/DDBJ whole genome shotgun (WGS) entry which is preliminary data.</text>
</comment>
<comment type="subcellular location">
    <subcellularLocation>
        <location evidence="3">Nucleus</location>
        <location evidence="3">PML body</location>
    </subcellularLocation>
</comment>
<dbReference type="GO" id="GO:0006302">
    <property type="term" value="P:double-strand break repair"/>
    <property type="evidence" value="ECO:0007669"/>
    <property type="project" value="TreeGrafter"/>
</dbReference>
<evidence type="ECO:0000256" key="2">
    <source>
        <dbReference type="ARBA" id="ARBA00001946"/>
    </source>
</evidence>
<dbReference type="Pfam" id="PF22566">
    <property type="entry name" value="UBA_8"/>
    <property type="match status" value="1"/>
</dbReference>
<comment type="cofactor">
    <cofactor evidence="2">
        <name>Mg(2+)</name>
        <dbReference type="ChEBI" id="CHEBI:18420"/>
    </cofactor>
</comment>
<evidence type="ECO:0000256" key="8">
    <source>
        <dbReference type="ARBA" id="ARBA00022842"/>
    </source>
</evidence>
<dbReference type="EMBL" id="NMWX01000006">
    <property type="protein sequence ID" value="OZF98625.1"/>
    <property type="molecule type" value="Genomic_DNA"/>
</dbReference>
<dbReference type="Gene3D" id="1.10.8.10">
    <property type="entry name" value="DNA helicase RuvA subunit, C-terminal domain"/>
    <property type="match status" value="1"/>
</dbReference>
<evidence type="ECO:0000259" key="13">
    <source>
        <dbReference type="Pfam" id="PF22566"/>
    </source>
</evidence>
<feature type="non-terminal residue" evidence="15">
    <location>
        <position position="1"/>
    </location>
</feature>
<dbReference type="CDD" id="cd09080">
    <property type="entry name" value="TDP2"/>
    <property type="match status" value="1"/>
</dbReference>
<dbReference type="SUPFAM" id="SSF46934">
    <property type="entry name" value="UBA-like"/>
    <property type="match status" value="1"/>
</dbReference>
<evidence type="ECO:0000256" key="5">
    <source>
        <dbReference type="ARBA" id="ARBA00022723"/>
    </source>
</evidence>
<dbReference type="InterPro" id="IPR051547">
    <property type="entry name" value="TDP2-like"/>
</dbReference>
<evidence type="ECO:0000313" key="15">
    <source>
        <dbReference type="EMBL" id="OZF98625.1"/>
    </source>
</evidence>
<dbReference type="GO" id="GO:0070260">
    <property type="term" value="F:5'-tyrosyl-DNA phosphodiesterase activity"/>
    <property type="evidence" value="ECO:0007669"/>
    <property type="project" value="TreeGrafter"/>
</dbReference>
<dbReference type="GO" id="GO:0004518">
    <property type="term" value="F:nuclease activity"/>
    <property type="evidence" value="ECO:0007669"/>
    <property type="project" value="UniProtKB-KW"/>
</dbReference>
<keyword evidence="6" id="KW-0227">DNA damage</keyword>
<keyword evidence="16" id="KW-1185">Reference proteome</keyword>
<dbReference type="Pfam" id="PF03372">
    <property type="entry name" value="Exo_endo_phos"/>
    <property type="match status" value="1"/>
</dbReference>
<keyword evidence="7" id="KW-0378">Hydrolase</keyword>
<proteinExistence type="predicted"/>
<evidence type="ECO:0000256" key="7">
    <source>
        <dbReference type="ARBA" id="ARBA00022801"/>
    </source>
</evidence>
<keyword evidence="4" id="KW-0540">Nuclease</keyword>
<name>A0A261AM60_CAERE</name>
<evidence type="ECO:0000313" key="16">
    <source>
        <dbReference type="Proteomes" id="UP000216624"/>
    </source>
</evidence>
<evidence type="ECO:0000259" key="12">
    <source>
        <dbReference type="Pfam" id="PF03372"/>
    </source>
</evidence>
<feature type="compositionally biased region" description="Basic and acidic residues" evidence="11">
    <location>
        <begin position="10"/>
        <end position="22"/>
    </location>
</feature>
<dbReference type="PANTHER" id="PTHR15822">
    <property type="entry name" value="TRAF AND TNF RECEPTOR-ASSOCIATED PROTEIN"/>
    <property type="match status" value="1"/>
</dbReference>
<gene>
    <name evidence="15" type="ORF">FL82_04521</name>
    <name evidence="14" type="ORF">GCK72_001739</name>
</gene>
<reference evidence="15" key="1">
    <citation type="submission" date="2017-08" db="EMBL/GenBank/DDBJ databases">
        <authorList>
            <person name="de Groot N.N."/>
        </authorList>
    </citation>
    <scope>NUCLEOTIDE SEQUENCE [LARGE SCALE GENOMIC DNA]</scope>
    <source>
        <strain evidence="15">PX439</strain>
    </source>
</reference>
<dbReference type="GO" id="GO:0005737">
    <property type="term" value="C:cytoplasm"/>
    <property type="evidence" value="ECO:0007669"/>
    <property type="project" value="TreeGrafter"/>
</dbReference>
<evidence type="ECO:0000313" key="17">
    <source>
        <dbReference type="Proteomes" id="UP000483820"/>
    </source>
</evidence>
<comment type="cofactor">
    <cofactor evidence="1">
        <name>Mn(2+)</name>
        <dbReference type="ChEBI" id="CHEBI:29035"/>
    </cofactor>
</comment>
<dbReference type="EMBL" id="WUAV01000001">
    <property type="protein sequence ID" value="KAF1769922.1"/>
    <property type="molecule type" value="Genomic_DNA"/>
</dbReference>
<dbReference type="Proteomes" id="UP000483820">
    <property type="component" value="Chromosome I"/>
</dbReference>
<evidence type="ECO:0000313" key="14">
    <source>
        <dbReference type="EMBL" id="KAF1769922.1"/>
    </source>
</evidence>
<dbReference type="FunFam" id="3.60.10.10:FF:000150">
    <property type="entry name" value="Tdpt-1"/>
    <property type="match status" value="1"/>
</dbReference>
<keyword evidence="5" id="KW-0479">Metal-binding</keyword>
<dbReference type="SUPFAM" id="SSF56219">
    <property type="entry name" value="DNase I-like"/>
    <property type="match status" value="1"/>
</dbReference>
<organism evidence="15 16">
    <name type="scientific">Caenorhabditis remanei</name>
    <name type="common">Caenorhabditis vulgaris</name>
    <dbReference type="NCBI Taxonomy" id="31234"/>
    <lineage>
        <taxon>Eukaryota</taxon>
        <taxon>Metazoa</taxon>
        <taxon>Ecdysozoa</taxon>
        <taxon>Nematoda</taxon>
        <taxon>Chromadorea</taxon>
        <taxon>Rhabditida</taxon>
        <taxon>Rhabditina</taxon>
        <taxon>Rhabditomorpha</taxon>
        <taxon>Rhabditoidea</taxon>
        <taxon>Rhabditidae</taxon>
        <taxon>Peloderinae</taxon>
        <taxon>Caenorhabditis</taxon>
    </lineage>
</organism>
<feature type="domain" description="Endonuclease/exonuclease/phosphatase" evidence="12">
    <location>
        <begin position="118"/>
        <end position="348"/>
    </location>
</feature>
<feature type="region of interest" description="Disordered" evidence="11">
    <location>
        <begin position="1"/>
        <end position="31"/>
    </location>
</feature>
<dbReference type="AlphaFoldDB" id="A0A261AM60"/>
<reference evidence="14 17" key="3">
    <citation type="submission" date="2019-12" db="EMBL/GenBank/DDBJ databases">
        <title>Chromosome-level assembly of the Caenorhabditis remanei genome.</title>
        <authorList>
            <person name="Teterina A.A."/>
            <person name="Willis J.H."/>
            <person name="Phillips P.C."/>
        </authorList>
    </citation>
    <scope>NUCLEOTIDE SEQUENCE [LARGE SCALE GENOMIC DNA]</scope>
    <source>
        <strain evidence="14 17">PX506</strain>
        <tissue evidence="14">Whole organism</tissue>
    </source>
</reference>
<dbReference type="InterPro" id="IPR009060">
    <property type="entry name" value="UBA-like_sf"/>
</dbReference>
<evidence type="ECO:0000256" key="3">
    <source>
        <dbReference type="ARBA" id="ARBA00004322"/>
    </source>
</evidence>
<keyword evidence="10" id="KW-0539">Nucleus</keyword>
<dbReference type="Proteomes" id="UP000216624">
    <property type="component" value="Unassembled WGS sequence"/>
</dbReference>